<dbReference type="PANTHER" id="PTHR11474">
    <property type="entry name" value="TYROSINASE FAMILY MEMBER"/>
    <property type="match status" value="1"/>
</dbReference>
<accession>A0A914XCE5</accession>
<name>A0A914XCE5_9BILA</name>
<evidence type="ECO:0000313" key="3">
    <source>
        <dbReference type="WBParaSite" id="PSAMB.scaffold7009size8430.g29453.t1"/>
    </source>
</evidence>
<dbReference type="Gene3D" id="1.10.1280.10">
    <property type="entry name" value="Di-copper center containing domain from catechol oxidase"/>
    <property type="match status" value="1"/>
</dbReference>
<organism evidence="2 3">
    <name type="scientific">Plectus sambesii</name>
    <dbReference type="NCBI Taxonomy" id="2011161"/>
    <lineage>
        <taxon>Eukaryota</taxon>
        <taxon>Metazoa</taxon>
        <taxon>Ecdysozoa</taxon>
        <taxon>Nematoda</taxon>
        <taxon>Chromadorea</taxon>
        <taxon>Plectida</taxon>
        <taxon>Plectina</taxon>
        <taxon>Plectoidea</taxon>
        <taxon>Plectidae</taxon>
        <taxon>Plectus</taxon>
    </lineage>
</organism>
<evidence type="ECO:0000256" key="1">
    <source>
        <dbReference type="SAM" id="MobiDB-lite"/>
    </source>
</evidence>
<dbReference type="WBParaSite" id="PSAMB.scaffold7009size8430.g29453.t1">
    <property type="protein sequence ID" value="PSAMB.scaffold7009size8430.g29453.t1"/>
    <property type="gene ID" value="PSAMB.scaffold7009size8430.g29453"/>
</dbReference>
<evidence type="ECO:0000313" key="2">
    <source>
        <dbReference type="Proteomes" id="UP000887566"/>
    </source>
</evidence>
<proteinExistence type="predicted"/>
<dbReference type="SUPFAM" id="SSF48056">
    <property type="entry name" value="Di-copper centre-containing domain"/>
    <property type="match status" value="1"/>
</dbReference>
<dbReference type="AlphaFoldDB" id="A0A914XCE5"/>
<reference evidence="3" key="1">
    <citation type="submission" date="2022-11" db="UniProtKB">
        <authorList>
            <consortium name="WormBaseParasite"/>
        </authorList>
    </citation>
    <scope>IDENTIFICATION</scope>
</reference>
<feature type="compositionally biased region" description="Basic residues" evidence="1">
    <location>
        <begin position="1"/>
        <end position="12"/>
    </location>
</feature>
<protein>
    <submittedName>
        <fullName evidence="3">Tyrosinase copper-binding domain-containing protein</fullName>
    </submittedName>
</protein>
<dbReference type="InterPro" id="IPR008922">
    <property type="entry name" value="Di-copper_centre_dom_sf"/>
</dbReference>
<dbReference type="PANTHER" id="PTHR11474:SF21">
    <property type="entry name" value="SHKT DOMAIN-CONTAINING PROTEIN"/>
    <property type="match status" value="1"/>
</dbReference>
<dbReference type="Proteomes" id="UP000887566">
    <property type="component" value="Unplaced"/>
</dbReference>
<dbReference type="InterPro" id="IPR050316">
    <property type="entry name" value="Tyrosinase/Hemocyanin"/>
</dbReference>
<sequence>MDKNARSNHAKRPMTASSKAGGLQPDLQAVPNSPPSCMDMGCLCQYIGGGTCKKAVRKEYRRLSANERSKFHAAMNQLKQSGEFTRITNIHSQLATSSGAHAGPAFLPWHREYIK</sequence>
<feature type="region of interest" description="Disordered" evidence="1">
    <location>
        <begin position="1"/>
        <end position="30"/>
    </location>
</feature>
<keyword evidence="2" id="KW-1185">Reference proteome</keyword>